<feature type="compositionally biased region" description="Low complexity" evidence="1">
    <location>
        <begin position="56"/>
        <end position="71"/>
    </location>
</feature>
<reference evidence="3 4" key="1">
    <citation type="submission" date="2015-01" db="EMBL/GenBank/DDBJ databases">
        <authorList>
            <person name="Filippidou S."/>
            <person name="Jeanneret N."/>
            <person name="Russel-Delif L."/>
            <person name="Junier T."/>
            <person name="Wunderlin T."/>
            <person name="Molina V."/>
            <person name="Johnson S.L."/>
            <person name="Davenport K.W."/>
            <person name="Chain P.S."/>
            <person name="Dorador C."/>
            <person name="Junier P."/>
        </authorList>
    </citation>
    <scope>NUCLEOTIDE SEQUENCE [LARGE SCALE GENOMIC DNA]</scope>
    <source>
        <strain evidence="3 4">Et7/4</strain>
    </source>
</reference>
<feature type="compositionally biased region" description="Polar residues" evidence="1">
    <location>
        <begin position="46"/>
        <end position="55"/>
    </location>
</feature>
<evidence type="ECO:0000256" key="2">
    <source>
        <dbReference type="SAM" id="SignalP"/>
    </source>
</evidence>
<dbReference type="OrthoDB" id="2735367at2"/>
<dbReference type="Proteomes" id="UP000032522">
    <property type="component" value="Unassembled WGS sequence"/>
</dbReference>
<accession>A0A0D8BS80</accession>
<comment type="caution">
    <text evidence="3">The sequence shown here is derived from an EMBL/GenBank/DDBJ whole genome shotgun (WGS) entry which is preliminary data.</text>
</comment>
<evidence type="ECO:0008006" key="5">
    <source>
        <dbReference type="Google" id="ProtNLM"/>
    </source>
</evidence>
<evidence type="ECO:0000256" key="1">
    <source>
        <dbReference type="SAM" id="MobiDB-lite"/>
    </source>
</evidence>
<sequence>MDRYWKLLFSLAVVSVLLTGCGTKAQEPETTAAREQQTADSKETSADVQPTNENLASSAGPSAAAAGGQAPAKEETAGQTPAGEEKPASSQPTTSLSYRAGNQTVTKTATLQTSDNQHFSLYVLEGWTLDAEEPNADVLLHGDTFARIRLLSEGETNYEQLAKEHAQAVDADAARQQTDELPKPFTDAVWYTAQADGVTVHVIASAQPTPMLLTVHAPSKEDVLGAVLAMAATLQKQ</sequence>
<dbReference type="PATRIC" id="fig|1462.6.peg.2902"/>
<gene>
    <name evidence="3" type="ORF">LG52_2598</name>
</gene>
<proteinExistence type="predicted"/>
<dbReference type="RefSeq" id="WP_044732252.1">
    <property type="nucleotide sequence ID" value="NZ_JYBP01000003.1"/>
</dbReference>
<dbReference type="EMBL" id="JYBP01000003">
    <property type="protein sequence ID" value="KJE26247.1"/>
    <property type="molecule type" value="Genomic_DNA"/>
</dbReference>
<feature type="chain" id="PRO_5002327150" description="Lipoprotein" evidence="2">
    <location>
        <begin position="26"/>
        <end position="237"/>
    </location>
</feature>
<feature type="signal peptide" evidence="2">
    <location>
        <begin position="1"/>
        <end position="25"/>
    </location>
</feature>
<evidence type="ECO:0000313" key="3">
    <source>
        <dbReference type="EMBL" id="KJE26247.1"/>
    </source>
</evidence>
<feature type="compositionally biased region" description="Polar residues" evidence="1">
    <location>
        <begin position="88"/>
        <end position="100"/>
    </location>
</feature>
<dbReference type="PROSITE" id="PS51257">
    <property type="entry name" value="PROKAR_LIPOPROTEIN"/>
    <property type="match status" value="1"/>
</dbReference>
<name>A0A0D8BS80_GEOKU</name>
<organism evidence="3 4">
    <name type="scientific">Geobacillus kaustophilus</name>
    <dbReference type="NCBI Taxonomy" id="1462"/>
    <lineage>
        <taxon>Bacteria</taxon>
        <taxon>Bacillati</taxon>
        <taxon>Bacillota</taxon>
        <taxon>Bacilli</taxon>
        <taxon>Bacillales</taxon>
        <taxon>Anoxybacillaceae</taxon>
        <taxon>Geobacillus</taxon>
        <taxon>Geobacillus thermoleovorans group</taxon>
    </lineage>
</organism>
<feature type="region of interest" description="Disordered" evidence="1">
    <location>
        <begin position="26"/>
        <end position="100"/>
    </location>
</feature>
<protein>
    <recommendedName>
        <fullName evidence="5">Lipoprotein</fullName>
    </recommendedName>
</protein>
<evidence type="ECO:0000313" key="4">
    <source>
        <dbReference type="Proteomes" id="UP000032522"/>
    </source>
</evidence>
<dbReference type="AlphaFoldDB" id="A0A0D8BS80"/>
<keyword evidence="2" id="KW-0732">Signal</keyword>